<dbReference type="Proteomes" id="UP000735874">
    <property type="component" value="Unassembled WGS sequence"/>
</dbReference>
<evidence type="ECO:0000313" key="4">
    <source>
        <dbReference type="EMBL" id="KAG2973476.1"/>
    </source>
</evidence>
<sequence>MKASAAPPEGLYAPIVSSSGVHEAFAVVESSIAAVDTSPMTMFSLVITPDMLDTIVSNTNKYRNRHGDKSNFTFTRVLGS</sequence>
<evidence type="ECO:0000313" key="3">
    <source>
        <dbReference type="EMBL" id="KAG2943655.1"/>
    </source>
</evidence>
<evidence type="ECO:0000313" key="5">
    <source>
        <dbReference type="Proteomes" id="UP000697107"/>
    </source>
</evidence>
<dbReference type="Proteomes" id="UP000736787">
    <property type="component" value="Unassembled WGS sequence"/>
</dbReference>
<name>A0A8T1J557_9STRA</name>
<evidence type="ECO:0000313" key="2">
    <source>
        <dbReference type="EMBL" id="KAG2901215.1"/>
    </source>
</evidence>
<dbReference type="AlphaFoldDB" id="A0A8T1J557"/>
<dbReference type="EMBL" id="RCMG01000056">
    <property type="protein sequence ID" value="KAG2865552.1"/>
    <property type="molecule type" value="Genomic_DNA"/>
</dbReference>
<accession>A0A8T1J557</accession>
<comment type="caution">
    <text evidence="4">The sequence shown here is derived from an EMBL/GenBank/DDBJ whole genome shotgun (WGS) entry which is preliminary data.</text>
</comment>
<organism evidence="4 5">
    <name type="scientific">Phytophthora cactorum</name>
    <dbReference type="NCBI Taxonomy" id="29920"/>
    <lineage>
        <taxon>Eukaryota</taxon>
        <taxon>Sar</taxon>
        <taxon>Stramenopiles</taxon>
        <taxon>Oomycota</taxon>
        <taxon>Peronosporomycetes</taxon>
        <taxon>Peronosporales</taxon>
        <taxon>Peronosporaceae</taxon>
        <taxon>Phytophthora</taxon>
    </lineage>
</organism>
<dbReference type="Proteomes" id="UP000697107">
    <property type="component" value="Unassembled WGS sequence"/>
</dbReference>
<gene>
    <name evidence="1" type="ORF">PC113_g3625</name>
    <name evidence="2" type="ORF">PC115_g15958</name>
    <name evidence="3" type="ORF">PC117_g9385</name>
    <name evidence="4" type="ORF">PC118_g15118</name>
</gene>
<proteinExistence type="predicted"/>
<dbReference type="EMBL" id="RCMI01000673">
    <property type="protein sequence ID" value="KAG2901215.1"/>
    <property type="molecule type" value="Genomic_DNA"/>
</dbReference>
<dbReference type="EMBL" id="RCML01000574">
    <property type="protein sequence ID" value="KAG2973476.1"/>
    <property type="molecule type" value="Genomic_DNA"/>
</dbReference>
<evidence type="ECO:0000313" key="1">
    <source>
        <dbReference type="EMBL" id="KAG2865552.1"/>
    </source>
</evidence>
<dbReference type="EMBL" id="RCMK01000214">
    <property type="protein sequence ID" value="KAG2943655.1"/>
    <property type="molecule type" value="Genomic_DNA"/>
</dbReference>
<protein>
    <submittedName>
        <fullName evidence="4">Uncharacterized protein</fullName>
    </submittedName>
</protein>
<reference evidence="4" key="1">
    <citation type="submission" date="2018-10" db="EMBL/GenBank/DDBJ databases">
        <title>Effector identification in a new, highly contiguous assembly of the strawberry crown rot pathogen Phytophthora cactorum.</title>
        <authorList>
            <person name="Armitage A.D."/>
            <person name="Nellist C.F."/>
            <person name="Bates H."/>
            <person name="Vickerstaff R.J."/>
            <person name="Harrison R.J."/>
        </authorList>
    </citation>
    <scope>NUCLEOTIDE SEQUENCE</scope>
    <source>
        <strain evidence="1">15-7</strain>
        <strain evidence="2">4032</strain>
        <strain evidence="3">4040</strain>
        <strain evidence="4">P415</strain>
    </source>
</reference>
<dbReference type="Proteomes" id="UP000774804">
    <property type="component" value="Unassembled WGS sequence"/>
</dbReference>